<protein>
    <submittedName>
        <fullName evidence="2">FAD-dependent monooxygenase</fullName>
    </submittedName>
</protein>
<dbReference type="InterPro" id="IPR018168">
    <property type="entry name" value="Ubi_Hdrlase_CS"/>
</dbReference>
<sequence length="412" mass="43851">MRTIHPPDAASAASADRLRLAVVGAGPAGLTLALLAAQLLPDAQVTLFDARPLERDISGDPRTLALALGSVQLLQRMQAWDASVAQAILTVSVSQAPPTLSHPFFGATHEPAVALSAVEQGVSQLGAVLGYGQLVAPLQARWLARAAQEPDRLSSRFGTPVQGLKALADGVEIDAEIAEQFDLAVVAEGGVFAEQARKTIAHDYQQNAWVGTLTLAADSPLGAAYERFTRHGPLALLPLQPKDGLRRAALVWCVPQAEDEVAGLSDEQRLIVLQSMLPDSVGRLQAISPLKCFALGLNAERSLVAGRIVRIGNAAQTLHPVAGQGLNLGLRDAYALVDALRAGGNIEAALRRVEWQRAPDRWSMIATTDFLARSFAWTWPGLPMARGLALAALQMATPLKKALARQMMFGRR</sequence>
<dbReference type="GO" id="GO:0004497">
    <property type="term" value="F:monooxygenase activity"/>
    <property type="evidence" value="ECO:0007669"/>
    <property type="project" value="UniProtKB-KW"/>
</dbReference>
<proteinExistence type="predicted"/>
<dbReference type="PRINTS" id="PR00420">
    <property type="entry name" value="RNGMNOXGNASE"/>
</dbReference>
<feature type="domain" description="FAD-binding" evidence="1">
    <location>
        <begin position="21"/>
        <end position="342"/>
    </location>
</feature>
<evidence type="ECO:0000313" key="3">
    <source>
        <dbReference type="Proteomes" id="UP001209701"/>
    </source>
</evidence>
<dbReference type="RefSeq" id="WP_263572937.1">
    <property type="nucleotide sequence ID" value="NZ_JAJIRN010000009.1"/>
</dbReference>
<dbReference type="Proteomes" id="UP001209701">
    <property type="component" value="Unassembled WGS sequence"/>
</dbReference>
<organism evidence="2 3">
    <name type="scientific">Roseateles oligotrophus</name>
    <dbReference type="NCBI Taxonomy" id="1769250"/>
    <lineage>
        <taxon>Bacteria</taxon>
        <taxon>Pseudomonadati</taxon>
        <taxon>Pseudomonadota</taxon>
        <taxon>Betaproteobacteria</taxon>
        <taxon>Burkholderiales</taxon>
        <taxon>Sphaerotilaceae</taxon>
        <taxon>Roseateles</taxon>
    </lineage>
</organism>
<dbReference type="EMBL" id="JAJIRN010000009">
    <property type="protein sequence ID" value="MCV2370351.1"/>
    <property type="molecule type" value="Genomic_DNA"/>
</dbReference>
<gene>
    <name evidence="2" type="ORF">LNV07_19910</name>
</gene>
<dbReference type="PANTHER" id="PTHR43876:SF7">
    <property type="entry name" value="UBIQUINONE BIOSYNTHESIS MONOOXYGENASE COQ6, MITOCHONDRIAL"/>
    <property type="match status" value="1"/>
</dbReference>
<dbReference type="PANTHER" id="PTHR43876">
    <property type="entry name" value="UBIQUINONE BIOSYNTHESIS MONOOXYGENASE COQ6, MITOCHONDRIAL"/>
    <property type="match status" value="1"/>
</dbReference>
<keyword evidence="3" id="KW-1185">Reference proteome</keyword>
<name>A0ABT2YK56_9BURK</name>
<comment type="caution">
    <text evidence="2">The sequence shown here is derived from an EMBL/GenBank/DDBJ whole genome shotgun (WGS) entry which is preliminary data.</text>
</comment>
<dbReference type="InterPro" id="IPR002938">
    <property type="entry name" value="FAD-bd"/>
</dbReference>
<evidence type="ECO:0000313" key="2">
    <source>
        <dbReference type="EMBL" id="MCV2370351.1"/>
    </source>
</evidence>
<dbReference type="InterPro" id="IPR036188">
    <property type="entry name" value="FAD/NAD-bd_sf"/>
</dbReference>
<dbReference type="InterPro" id="IPR051205">
    <property type="entry name" value="UbiH/COQ6_monooxygenase"/>
</dbReference>
<reference evidence="2 3" key="1">
    <citation type="submission" date="2021-11" db="EMBL/GenBank/DDBJ databases">
        <authorList>
            <person name="Liang Q."/>
            <person name="Mou H."/>
            <person name="Liu Z."/>
        </authorList>
    </citation>
    <scope>NUCLEOTIDE SEQUENCE [LARGE SCALE GENOMIC DNA]</scope>
    <source>
        <strain evidence="2 3">CHU3</strain>
    </source>
</reference>
<evidence type="ECO:0000259" key="1">
    <source>
        <dbReference type="Pfam" id="PF01494"/>
    </source>
</evidence>
<dbReference type="SUPFAM" id="SSF51905">
    <property type="entry name" value="FAD/NAD(P)-binding domain"/>
    <property type="match status" value="1"/>
</dbReference>
<accession>A0ABT2YK56</accession>
<dbReference type="Pfam" id="PF01494">
    <property type="entry name" value="FAD_binding_3"/>
    <property type="match status" value="1"/>
</dbReference>
<dbReference type="Gene3D" id="3.30.9.10">
    <property type="entry name" value="D-Amino Acid Oxidase, subunit A, domain 2"/>
    <property type="match status" value="1"/>
</dbReference>
<keyword evidence="2" id="KW-0503">Monooxygenase</keyword>
<dbReference type="PROSITE" id="PS01304">
    <property type="entry name" value="UBIH"/>
    <property type="match status" value="1"/>
</dbReference>
<keyword evidence="2" id="KW-0560">Oxidoreductase</keyword>
<dbReference type="Gene3D" id="3.50.50.60">
    <property type="entry name" value="FAD/NAD(P)-binding domain"/>
    <property type="match status" value="2"/>
</dbReference>